<comment type="similarity">
    <text evidence="2">Belongs to the GHMP kinase family. Mevalonate kinase subfamily.</text>
</comment>
<feature type="domain" description="GHMP kinase N-terminal" evidence="13">
    <location>
        <begin position="136"/>
        <end position="215"/>
    </location>
</feature>
<dbReference type="UniPathway" id="UPA00057">
    <property type="reaction ID" value="UER00098"/>
</dbReference>
<dbReference type="PROSITE" id="PS00627">
    <property type="entry name" value="GHMP_KINASES_ATP"/>
    <property type="match status" value="1"/>
</dbReference>
<feature type="non-terminal residue" evidence="14">
    <location>
        <position position="1"/>
    </location>
</feature>
<dbReference type="SUPFAM" id="SSF55060">
    <property type="entry name" value="GHMP Kinase, C-terminal domain"/>
    <property type="match status" value="1"/>
</dbReference>
<dbReference type="EMBL" id="JAANHZ010000472">
    <property type="protein sequence ID" value="KAG5310719.1"/>
    <property type="molecule type" value="Genomic_DNA"/>
</dbReference>
<comment type="subcellular location">
    <subcellularLocation>
        <location evidence="1">Cytoplasm</location>
    </subcellularLocation>
</comment>
<keyword evidence="6" id="KW-0808">Transferase</keyword>
<evidence type="ECO:0000256" key="12">
    <source>
        <dbReference type="ARBA" id="ARBA00029438"/>
    </source>
</evidence>
<sequence length="433" mass="49089">MYRFNVSAPGTVFLCGEPKRRNQTCIAASLDMRTTLTFSSFPLSVVKIEFIGINFPSIQLDMRISLRQFYVHFYGENYKNWTSCVMLHEAVKNFITIMKDYEGTYKSNNQTHQLSLQAFFFLLILISQKENIIITSTFMVKLSTELPIGEGLGSSASFAVCLAACFYRWSLLQKGIVVYEFGRQDLLKISSYAQKCESTIYNSSTCIDITISTYGMIKIFDGGITSTLRAKSFSNIPYLKILFFSNVDQKTKSEKSMKIAPVKNSDLLLNSILKSIEVMSSTIVFMLDSINLKVHNNLKNINGPLIDIIEDYKILMLRYTYFDIILLHDDDCLLEISVYRYTLEIVTIFDIIHMNQGLLKSLGMSHPNLDIISAIARKFLFAAKLAGKSESRHGFILLPNASAEDIDNLITELKSYNFSAKITSLNCNGIRVE</sequence>
<dbReference type="Gene3D" id="3.30.230.10">
    <property type="match status" value="1"/>
</dbReference>
<evidence type="ECO:0000256" key="2">
    <source>
        <dbReference type="ARBA" id="ARBA00006495"/>
    </source>
</evidence>
<organism evidence="14 15">
    <name type="scientific">Acromyrmex insinuator</name>
    <dbReference type="NCBI Taxonomy" id="230686"/>
    <lineage>
        <taxon>Eukaryota</taxon>
        <taxon>Metazoa</taxon>
        <taxon>Ecdysozoa</taxon>
        <taxon>Arthropoda</taxon>
        <taxon>Hexapoda</taxon>
        <taxon>Insecta</taxon>
        <taxon>Pterygota</taxon>
        <taxon>Neoptera</taxon>
        <taxon>Endopterygota</taxon>
        <taxon>Hymenoptera</taxon>
        <taxon>Apocrita</taxon>
        <taxon>Aculeata</taxon>
        <taxon>Formicoidea</taxon>
        <taxon>Formicidae</taxon>
        <taxon>Myrmicinae</taxon>
        <taxon>Acromyrmex</taxon>
    </lineage>
</organism>
<comment type="caution">
    <text evidence="14">The sequence shown here is derived from an EMBL/GenBank/DDBJ whole genome shotgun (WGS) entry which is preliminary data.</text>
</comment>
<name>A0A836EZQ5_9HYME</name>
<dbReference type="GO" id="GO:0006695">
    <property type="term" value="P:cholesterol biosynthetic process"/>
    <property type="evidence" value="ECO:0007669"/>
    <property type="project" value="TreeGrafter"/>
</dbReference>
<proteinExistence type="inferred from homology"/>
<dbReference type="PANTHER" id="PTHR43290:SF2">
    <property type="entry name" value="MEVALONATE KINASE"/>
    <property type="match status" value="1"/>
</dbReference>
<keyword evidence="7" id="KW-0547">Nucleotide-binding</keyword>
<gene>
    <name evidence="14" type="primary">Mvk_1</name>
    <name evidence="14" type="ORF">G6Z75_0002953</name>
</gene>
<dbReference type="GO" id="GO:0005524">
    <property type="term" value="F:ATP binding"/>
    <property type="evidence" value="ECO:0007669"/>
    <property type="project" value="UniProtKB-KW"/>
</dbReference>
<evidence type="ECO:0000256" key="7">
    <source>
        <dbReference type="ARBA" id="ARBA00022741"/>
    </source>
</evidence>
<dbReference type="PANTHER" id="PTHR43290">
    <property type="entry name" value="MEVALONATE KINASE"/>
    <property type="match status" value="1"/>
</dbReference>
<dbReference type="AlphaFoldDB" id="A0A836EZQ5"/>
<evidence type="ECO:0000313" key="15">
    <source>
        <dbReference type="Proteomes" id="UP000667349"/>
    </source>
</evidence>
<evidence type="ECO:0000313" key="14">
    <source>
        <dbReference type="EMBL" id="KAG5310719.1"/>
    </source>
</evidence>
<keyword evidence="15" id="KW-1185">Reference proteome</keyword>
<dbReference type="EC" id="2.7.1.36" evidence="3"/>
<evidence type="ECO:0000256" key="4">
    <source>
        <dbReference type="ARBA" id="ARBA00022490"/>
    </source>
</evidence>
<dbReference type="InterPro" id="IPR006203">
    <property type="entry name" value="GHMP_knse_ATP-bd_CS"/>
</dbReference>
<dbReference type="InterPro" id="IPR006205">
    <property type="entry name" value="Mev_gal_kin"/>
</dbReference>
<keyword evidence="4" id="KW-0963">Cytoplasm</keyword>
<comment type="pathway">
    <text evidence="12">Isoprenoid biosynthesis; isopentenyl diphosphate biosynthesis via mevalonate pathway; isopentenyl diphosphate from (R)-mevalonate: step 1/3.</text>
</comment>
<protein>
    <recommendedName>
        <fullName evidence="3">mevalonate kinase</fullName>
        <ecNumber evidence="3">2.7.1.36</ecNumber>
    </recommendedName>
</protein>
<dbReference type="InterPro" id="IPR020568">
    <property type="entry name" value="Ribosomal_Su5_D2-typ_SF"/>
</dbReference>
<keyword evidence="9" id="KW-0067">ATP-binding</keyword>
<reference evidence="14" key="1">
    <citation type="submission" date="2020-02" db="EMBL/GenBank/DDBJ databases">
        <title>Relaxed selection underlies rapid genomic changes in the transitions from sociality to social parasitism in ants.</title>
        <authorList>
            <person name="Bi X."/>
        </authorList>
    </citation>
    <scope>NUCLEOTIDE SEQUENCE</scope>
    <source>
        <strain evidence="14">BGI-DK2013a</strain>
        <tissue evidence="14">Whole body</tissue>
    </source>
</reference>
<keyword evidence="5" id="KW-0444">Lipid biosynthesis</keyword>
<dbReference type="Proteomes" id="UP000667349">
    <property type="component" value="Unassembled WGS sequence"/>
</dbReference>
<dbReference type="SUPFAM" id="SSF54211">
    <property type="entry name" value="Ribosomal protein S5 domain 2-like"/>
    <property type="match status" value="1"/>
</dbReference>
<keyword evidence="11" id="KW-0443">Lipid metabolism</keyword>
<feature type="non-terminal residue" evidence="14">
    <location>
        <position position="433"/>
    </location>
</feature>
<dbReference type="InterPro" id="IPR014721">
    <property type="entry name" value="Ribsml_uS5_D2-typ_fold_subgr"/>
</dbReference>
<dbReference type="Pfam" id="PF00288">
    <property type="entry name" value="GHMP_kinases_N"/>
    <property type="match status" value="1"/>
</dbReference>
<dbReference type="GO" id="GO:0004496">
    <property type="term" value="F:mevalonate kinase activity"/>
    <property type="evidence" value="ECO:0007669"/>
    <property type="project" value="UniProtKB-EC"/>
</dbReference>
<dbReference type="GO" id="GO:0005829">
    <property type="term" value="C:cytosol"/>
    <property type="evidence" value="ECO:0007669"/>
    <property type="project" value="TreeGrafter"/>
</dbReference>
<dbReference type="InterPro" id="IPR036554">
    <property type="entry name" value="GHMP_kinase_C_sf"/>
</dbReference>
<evidence type="ECO:0000259" key="13">
    <source>
        <dbReference type="Pfam" id="PF00288"/>
    </source>
</evidence>
<evidence type="ECO:0000256" key="5">
    <source>
        <dbReference type="ARBA" id="ARBA00022516"/>
    </source>
</evidence>
<accession>A0A836EZQ5</accession>
<dbReference type="GO" id="GO:0019287">
    <property type="term" value="P:isopentenyl diphosphate biosynthetic process, mevalonate pathway"/>
    <property type="evidence" value="ECO:0007669"/>
    <property type="project" value="UniProtKB-UniPathway"/>
</dbReference>
<dbReference type="Gene3D" id="3.30.70.890">
    <property type="entry name" value="GHMP kinase, C-terminal domain"/>
    <property type="match status" value="1"/>
</dbReference>
<evidence type="ECO:0000256" key="10">
    <source>
        <dbReference type="ARBA" id="ARBA00022842"/>
    </source>
</evidence>
<evidence type="ECO:0000256" key="11">
    <source>
        <dbReference type="ARBA" id="ARBA00023098"/>
    </source>
</evidence>
<keyword evidence="10" id="KW-0460">Magnesium</keyword>
<keyword evidence="8 14" id="KW-0418">Kinase</keyword>
<evidence type="ECO:0000256" key="1">
    <source>
        <dbReference type="ARBA" id="ARBA00004496"/>
    </source>
</evidence>
<evidence type="ECO:0000256" key="9">
    <source>
        <dbReference type="ARBA" id="ARBA00022840"/>
    </source>
</evidence>
<evidence type="ECO:0000256" key="3">
    <source>
        <dbReference type="ARBA" id="ARBA00012103"/>
    </source>
</evidence>
<dbReference type="InterPro" id="IPR006204">
    <property type="entry name" value="GHMP_kinase_N_dom"/>
</dbReference>
<evidence type="ECO:0000256" key="6">
    <source>
        <dbReference type="ARBA" id="ARBA00022679"/>
    </source>
</evidence>
<evidence type="ECO:0000256" key="8">
    <source>
        <dbReference type="ARBA" id="ARBA00022777"/>
    </source>
</evidence>